<dbReference type="EMBL" id="JH431989">
    <property type="status" value="NOT_ANNOTATED_CDS"/>
    <property type="molecule type" value="Genomic_DNA"/>
</dbReference>
<protein>
    <submittedName>
        <fullName evidence="1">Uncharacterized protein</fullName>
    </submittedName>
</protein>
<dbReference type="EnsemblMetazoa" id="SMAR010667-RA">
    <property type="protein sequence ID" value="SMAR010667-PA"/>
    <property type="gene ID" value="SMAR010667"/>
</dbReference>
<dbReference type="Proteomes" id="UP000014500">
    <property type="component" value="Unassembled WGS sequence"/>
</dbReference>
<dbReference type="HOGENOM" id="CLU_2545514_0_0_1"/>
<accession>T1JAA7</accession>
<sequence length="83" mass="9399">MLIGFDEYCVMKNIVSFIEIELKEIRSLIEVHALGVANNLGKLDVSMNCKALMQNVFDFEFSLDRLIVLNMAPRCIACELSSK</sequence>
<dbReference type="AlphaFoldDB" id="T1JAA7"/>
<name>T1JAA7_STRMM</name>
<keyword evidence="2" id="KW-1185">Reference proteome</keyword>
<reference evidence="1" key="2">
    <citation type="submission" date="2015-02" db="UniProtKB">
        <authorList>
            <consortium name="EnsemblMetazoa"/>
        </authorList>
    </citation>
    <scope>IDENTIFICATION</scope>
</reference>
<evidence type="ECO:0000313" key="2">
    <source>
        <dbReference type="Proteomes" id="UP000014500"/>
    </source>
</evidence>
<reference evidence="2" key="1">
    <citation type="submission" date="2011-05" db="EMBL/GenBank/DDBJ databases">
        <authorList>
            <person name="Richards S.R."/>
            <person name="Qu J."/>
            <person name="Jiang H."/>
            <person name="Jhangiani S.N."/>
            <person name="Agravi P."/>
            <person name="Goodspeed R."/>
            <person name="Gross S."/>
            <person name="Mandapat C."/>
            <person name="Jackson L."/>
            <person name="Mathew T."/>
            <person name="Pu L."/>
            <person name="Thornton R."/>
            <person name="Saada N."/>
            <person name="Wilczek-Boney K.B."/>
            <person name="Lee S."/>
            <person name="Kovar C."/>
            <person name="Wu Y."/>
            <person name="Scherer S.E."/>
            <person name="Worley K.C."/>
            <person name="Muzny D.M."/>
            <person name="Gibbs R."/>
        </authorList>
    </citation>
    <scope>NUCLEOTIDE SEQUENCE</scope>
    <source>
        <strain evidence="2">Brora</strain>
    </source>
</reference>
<evidence type="ECO:0000313" key="1">
    <source>
        <dbReference type="EnsemblMetazoa" id="SMAR010667-PA"/>
    </source>
</evidence>
<proteinExistence type="predicted"/>
<organism evidence="1 2">
    <name type="scientific">Strigamia maritima</name>
    <name type="common">European centipede</name>
    <name type="synonym">Geophilus maritimus</name>
    <dbReference type="NCBI Taxonomy" id="126957"/>
    <lineage>
        <taxon>Eukaryota</taxon>
        <taxon>Metazoa</taxon>
        <taxon>Ecdysozoa</taxon>
        <taxon>Arthropoda</taxon>
        <taxon>Myriapoda</taxon>
        <taxon>Chilopoda</taxon>
        <taxon>Pleurostigmophora</taxon>
        <taxon>Geophilomorpha</taxon>
        <taxon>Linotaeniidae</taxon>
        <taxon>Strigamia</taxon>
    </lineage>
</organism>